<feature type="binding site" evidence="12">
    <location>
        <position position="373"/>
    </location>
    <ligand>
        <name>FAD</name>
        <dbReference type="ChEBI" id="CHEBI:57692"/>
    </ligand>
</feature>
<comment type="function">
    <text evidence="2 12">NAD-binding protein involved in the addition of a carboxymethylaminomethyl (cmnm) group at the wobble position (U34) of certain tRNAs, forming tRNA-cmnm(5)s(2)U34.</text>
</comment>
<feature type="binding site" evidence="12">
    <location>
        <position position="182"/>
    </location>
    <ligand>
        <name>FAD</name>
        <dbReference type="ChEBI" id="CHEBI:57692"/>
    </ligand>
</feature>
<dbReference type="Gene3D" id="3.50.50.60">
    <property type="entry name" value="FAD/NAD(P)-binding domain"/>
    <property type="match status" value="2"/>
</dbReference>
<dbReference type="InterPro" id="IPR002218">
    <property type="entry name" value="MnmG-rel"/>
</dbReference>
<dbReference type="InterPro" id="IPR020595">
    <property type="entry name" value="MnmG-rel_CS"/>
</dbReference>
<dbReference type="InterPro" id="IPR049312">
    <property type="entry name" value="GIDA_C_N"/>
</dbReference>
<dbReference type="HAMAP" id="MF_00129">
    <property type="entry name" value="MnmG_GidA"/>
    <property type="match status" value="1"/>
</dbReference>
<accession>A0A6I2GFM6</accession>
<dbReference type="SMART" id="SM01228">
    <property type="entry name" value="GIDA_assoc_3"/>
    <property type="match status" value="1"/>
</dbReference>
<dbReference type="InterPro" id="IPR040131">
    <property type="entry name" value="MnmG_N"/>
</dbReference>
<comment type="cofactor">
    <cofactor evidence="1 12">
        <name>FAD</name>
        <dbReference type="ChEBI" id="CHEBI:57692"/>
    </cofactor>
</comment>
<feature type="binding site" evidence="12">
    <location>
        <position position="127"/>
    </location>
    <ligand>
        <name>FAD</name>
        <dbReference type="ChEBI" id="CHEBI:57692"/>
    </ligand>
</feature>
<evidence type="ECO:0000256" key="2">
    <source>
        <dbReference type="ARBA" id="ARBA00003717"/>
    </source>
</evidence>
<keyword evidence="5 12" id="KW-0963">Cytoplasm</keyword>
<dbReference type="InterPro" id="IPR026904">
    <property type="entry name" value="MnmG_C"/>
</dbReference>
<evidence type="ECO:0000256" key="4">
    <source>
        <dbReference type="ARBA" id="ARBA00020461"/>
    </source>
</evidence>
<dbReference type="FunFam" id="1.10.10.1800:FF:000001">
    <property type="entry name" value="tRNA uridine 5-carboxymethylaminomethyl modification enzyme MnmG"/>
    <property type="match status" value="1"/>
</dbReference>
<evidence type="ECO:0000256" key="8">
    <source>
        <dbReference type="ARBA" id="ARBA00022827"/>
    </source>
</evidence>
<dbReference type="InterPro" id="IPR004416">
    <property type="entry name" value="MnmG"/>
</dbReference>
<dbReference type="NCBIfam" id="TIGR00136">
    <property type="entry name" value="mnmG_gidA"/>
    <property type="match status" value="1"/>
</dbReference>
<evidence type="ECO:0000256" key="5">
    <source>
        <dbReference type="ARBA" id="ARBA00022490"/>
    </source>
</evidence>
<organism evidence="14 16">
    <name type="scientific">Fundicoccus ignavus</name>
    <dbReference type="NCBI Taxonomy" id="2664442"/>
    <lineage>
        <taxon>Bacteria</taxon>
        <taxon>Bacillati</taxon>
        <taxon>Bacillota</taxon>
        <taxon>Bacilli</taxon>
        <taxon>Lactobacillales</taxon>
        <taxon>Aerococcaceae</taxon>
        <taxon>Fundicoccus</taxon>
    </lineage>
</organism>
<protein>
    <recommendedName>
        <fullName evidence="4 12">tRNA uridine 5-carboxymethylaminomethyl modification enzyme MnmG</fullName>
    </recommendedName>
    <alternativeName>
        <fullName evidence="11 12">Glucose-inhibited division protein A</fullName>
    </alternativeName>
</protein>
<dbReference type="InterPro" id="IPR044920">
    <property type="entry name" value="MnmG_C_subdom_sf"/>
</dbReference>
<dbReference type="FunFam" id="1.10.150.570:FF:000001">
    <property type="entry name" value="tRNA uridine 5-carboxymethylaminomethyl modification enzyme MnmG"/>
    <property type="match status" value="1"/>
</dbReference>
<keyword evidence="16" id="KW-1185">Reference proteome</keyword>
<keyword evidence="9 12" id="KW-0520">NAD</keyword>
<dbReference type="Gene3D" id="1.10.150.570">
    <property type="entry name" value="GidA associated domain, C-terminal subdomain"/>
    <property type="match status" value="1"/>
</dbReference>
<dbReference type="InterPro" id="IPR047001">
    <property type="entry name" value="MnmG_C_subdom"/>
</dbReference>
<evidence type="ECO:0000259" key="13">
    <source>
        <dbReference type="SMART" id="SM01228"/>
    </source>
</evidence>
<name>A0A6I2GFM6_9LACT</name>
<evidence type="ECO:0000256" key="7">
    <source>
        <dbReference type="ARBA" id="ARBA00022694"/>
    </source>
</evidence>
<reference evidence="14 16" key="2">
    <citation type="submission" date="2019-11" db="EMBL/GenBank/DDBJ databases">
        <title>Characterisation of Fundicoccus ignavus gen. nov. sp. nov., a novel genus of the family Aerococcaceae isolated from bulk tank milk.</title>
        <authorList>
            <person name="Siebert A."/>
            <person name="Huptas C."/>
            <person name="Wenning M."/>
            <person name="Scherer S."/>
            <person name="Doll E.V."/>
        </authorList>
    </citation>
    <scope>NUCLEOTIDE SEQUENCE [LARGE SCALE GENOMIC DNA]</scope>
    <source>
        <strain evidence="14 16">WS4759</strain>
    </source>
</reference>
<dbReference type="EMBL" id="WJQS01000008">
    <property type="protein sequence ID" value="MRI86016.1"/>
    <property type="molecule type" value="Genomic_DNA"/>
</dbReference>
<evidence type="ECO:0000256" key="12">
    <source>
        <dbReference type="HAMAP-Rule" id="MF_00129"/>
    </source>
</evidence>
<dbReference type="FunFam" id="3.50.50.60:FF:000063">
    <property type="entry name" value="tRNA uridine 5-carboxymethylaminomethyl modification enzyme MnmG"/>
    <property type="match status" value="1"/>
</dbReference>
<dbReference type="PANTHER" id="PTHR11806">
    <property type="entry name" value="GLUCOSE INHIBITED DIVISION PROTEIN A"/>
    <property type="match status" value="1"/>
</dbReference>
<feature type="domain" description="tRNA uridine 5-carboxymethylaminomethyl modification enzyme C-terminal subdomain" evidence="13">
    <location>
        <begin position="550"/>
        <end position="621"/>
    </location>
</feature>
<dbReference type="Pfam" id="PF01134">
    <property type="entry name" value="GIDA"/>
    <property type="match status" value="1"/>
</dbReference>
<evidence type="ECO:0000256" key="10">
    <source>
        <dbReference type="ARBA" id="ARBA00025948"/>
    </source>
</evidence>
<dbReference type="GO" id="GO:0002098">
    <property type="term" value="P:tRNA wobble uridine modification"/>
    <property type="evidence" value="ECO:0007669"/>
    <property type="project" value="InterPro"/>
</dbReference>
<feature type="binding site" evidence="12">
    <location>
        <begin position="276"/>
        <end position="290"/>
    </location>
    <ligand>
        <name>NAD(+)</name>
        <dbReference type="ChEBI" id="CHEBI:57540"/>
    </ligand>
</feature>
<feature type="binding site" evidence="12">
    <location>
        <begin position="15"/>
        <end position="20"/>
    </location>
    <ligand>
        <name>FAD</name>
        <dbReference type="ChEBI" id="CHEBI:57692"/>
    </ligand>
</feature>
<evidence type="ECO:0000313" key="17">
    <source>
        <dbReference type="Proteomes" id="UP000440066"/>
    </source>
</evidence>
<comment type="caution">
    <text evidence="14">The sequence shown here is derived from an EMBL/GenBank/DDBJ whole genome shotgun (WGS) entry which is preliminary data.</text>
</comment>
<dbReference type="PRINTS" id="PR00411">
    <property type="entry name" value="PNDRDTASEI"/>
</dbReference>
<evidence type="ECO:0000256" key="1">
    <source>
        <dbReference type="ARBA" id="ARBA00001974"/>
    </source>
</evidence>
<comment type="subcellular location">
    <subcellularLocation>
        <location evidence="12">Cytoplasm</location>
    </subcellularLocation>
</comment>
<keyword evidence="7 12" id="KW-0819">tRNA processing</keyword>
<dbReference type="Pfam" id="PF21680">
    <property type="entry name" value="GIDA_C_1st"/>
    <property type="match status" value="1"/>
</dbReference>
<evidence type="ECO:0000256" key="3">
    <source>
        <dbReference type="ARBA" id="ARBA00007653"/>
    </source>
</evidence>
<dbReference type="Gene3D" id="1.10.10.1800">
    <property type="entry name" value="tRNA uridine 5-carboxymethylaminomethyl modification enzyme MnmG/GidA"/>
    <property type="match status" value="1"/>
</dbReference>
<dbReference type="AlphaFoldDB" id="A0A6I2GFM6"/>
<sequence length="633" mass="69952">MQTYEAGRYDVIVVGAGHAGSEAALAAARMGSKTLLLTLNLEMVAFMPCNPSVGGPAKGVVVREIDALGGEMGRNIDRTYIQMRLLNTGKGPAVQALRAQADKHAYAASMKDVLENADNLDLRQGLVDELIMEDGVCQGVRTNTGAIYRADAVVLTTGTSSRGKIIIGDLSYSSGPNNTIPSIKLSENLLELGLELVRFKTGTPPRIHHDTVDFDLTEIQPGDDAPNHFSFETPDEAYKAESVPCWLTHTNLETHEIIQANLHRAPMFSGMVEGVGARYCPSIEDKIVRFSDKPRHQIFIEPEGLNTKEMYVQGLSTSLPEDVQLQMIRSVKGMERAELMRPGYAIEYDVVVPHQLRLTLETKDIPGLFTAGQINGTSGYEEAAGQGLIAGINAALKAQDKEPFIMKRSEGYIGVMIDDLVTKGTTEPYRLLTSRAEYRLLLRHDNADLRLTEVGYQLGLIDEERYAAYQLKKNQVAEEIERLSAVRLTIKTPGLVELFEKVNSTPLKDGILAVDLLKRPEIKYVDLVELVPREDAPLDRQTAEQVEIQIKYEGYIRKAIQRVDKVKAMEEKHIPHDIDYDAIESLANEARERLKMIMPSSLGQASRVSGVNPADIAILSVYIQQGKIARVTD</sequence>
<dbReference type="PROSITE" id="PS01281">
    <property type="entry name" value="GIDA_2"/>
    <property type="match status" value="1"/>
</dbReference>
<dbReference type="InterPro" id="IPR036188">
    <property type="entry name" value="FAD/NAD-bd_sf"/>
</dbReference>
<dbReference type="SUPFAM" id="SSF51905">
    <property type="entry name" value="FAD/NAD(P)-binding domain"/>
    <property type="match status" value="1"/>
</dbReference>
<dbReference type="RefSeq" id="WP_153832120.1">
    <property type="nucleotide sequence ID" value="NZ_WJQS01000008.1"/>
</dbReference>
<keyword evidence="8 12" id="KW-0274">FAD</keyword>
<dbReference type="EMBL" id="WJQT01000005">
    <property type="protein sequence ID" value="MRJ47035.1"/>
    <property type="molecule type" value="Genomic_DNA"/>
</dbReference>
<comment type="similarity">
    <text evidence="3 12">Belongs to the MnmG family.</text>
</comment>
<dbReference type="PROSITE" id="PS01280">
    <property type="entry name" value="GIDA_1"/>
    <property type="match status" value="1"/>
</dbReference>
<keyword evidence="6 12" id="KW-0285">Flavoprotein</keyword>
<dbReference type="GO" id="GO:0005829">
    <property type="term" value="C:cytosol"/>
    <property type="evidence" value="ECO:0007669"/>
    <property type="project" value="TreeGrafter"/>
</dbReference>
<evidence type="ECO:0000313" key="16">
    <source>
        <dbReference type="Proteomes" id="UP000430975"/>
    </source>
</evidence>
<evidence type="ECO:0000256" key="6">
    <source>
        <dbReference type="ARBA" id="ARBA00022630"/>
    </source>
</evidence>
<dbReference type="Proteomes" id="UP000430975">
    <property type="component" value="Unassembled WGS sequence"/>
</dbReference>
<evidence type="ECO:0000256" key="11">
    <source>
        <dbReference type="ARBA" id="ARBA00031800"/>
    </source>
</evidence>
<proteinExistence type="inferred from homology"/>
<dbReference type="GO" id="GO:0030488">
    <property type="term" value="P:tRNA methylation"/>
    <property type="evidence" value="ECO:0007669"/>
    <property type="project" value="TreeGrafter"/>
</dbReference>
<gene>
    <name evidence="12 14" type="primary">mnmG</name>
    <name evidence="12" type="synonym">gidA</name>
    <name evidence="15" type="ORF">GF867_05595</name>
    <name evidence="14" type="ORF">GIY09_09090</name>
</gene>
<evidence type="ECO:0000256" key="9">
    <source>
        <dbReference type="ARBA" id="ARBA00023027"/>
    </source>
</evidence>
<dbReference type="PANTHER" id="PTHR11806:SF0">
    <property type="entry name" value="PROTEIN MTO1 HOMOLOG, MITOCHONDRIAL"/>
    <property type="match status" value="1"/>
</dbReference>
<dbReference type="PRINTS" id="PR00368">
    <property type="entry name" value="FADPNR"/>
</dbReference>
<comment type="subunit">
    <text evidence="10 12">Homodimer. Heterotetramer of two MnmE and two MnmG subunits.</text>
</comment>
<evidence type="ECO:0000313" key="15">
    <source>
        <dbReference type="EMBL" id="MRJ47035.1"/>
    </source>
</evidence>
<reference evidence="15 17" key="1">
    <citation type="submission" date="2019-11" db="EMBL/GenBank/DDBJ databases">
        <title>Characterisation of Fundicoccus ignavus gen. nov. sp. nov., a novel genus of the family Aerococcaceae from bulk tank milk.</title>
        <authorList>
            <person name="Siebert A."/>
            <person name="Huptas C."/>
            <person name="Wenning M."/>
            <person name="Scherer S."/>
            <person name="Doll E.V."/>
        </authorList>
    </citation>
    <scope>NUCLEOTIDE SEQUENCE [LARGE SCALE GENOMIC DNA]</scope>
    <source>
        <strain evidence="15 17">DSM 109652</strain>
    </source>
</reference>
<evidence type="ECO:0000313" key="14">
    <source>
        <dbReference type="EMBL" id="MRI86016.1"/>
    </source>
</evidence>
<dbReference type="Pfam" id="PF13932">
    <property type="entry name" value="SAM_GIDA_C"/>
    <property type="match status" value="1"/>
</dbReference>
<dbReference type="GO" id="GO:0050660">
    <property type="term" value="F:flavin adenine dinucleotide binding"/>
    <property type="evidence" value="ECO:0007669"/>
    <property type="project" value="UniProtKB-UniRule"/>
</dbReference>
<dbReference type="FunFam" id="3.50.50.60:FF:000002">
    <property type="entry name" value="tRNA uridine 5-carboxymethylaminomethyl modification enzyme MnmG"/>
    <property type="match status" value="1"/>
</dbReference>
<dbReference type="Proteomes" id="UP000440066">
    <property type="component" value="Unassembled WGS sequence"/>
</dbReference>